<feature type="region of interest" description="Disordered" evidence="1">
    <location>
        <begin position="68"/>
        <end position="87"/>
    </location>
</feature>
<organism evidence="2 3">
    <name type="scientific">Armadillidium nasatum</name>
    <dbReference type="NCBI Taxonomy" id="96803"/>
    <lineage>
        <taxon>Eukaryota</taxon>
        <taxon>Metazoa</taxon>
        <taxon>Ecdysozoa</taxon>
        <taxon>Arthropoda</taxon>
        <taxon>Crustacea</taxon>
        <taxon>Multicrustacea</taxon>
        <taxon>Malacostraca</taxon>
        <taxon>Eumalacostraca</taxon>
        <taxon>Peracarida</taxon>
        <taxon>Isopoda</taxon>
        <taxon>Oniscidea</taxon>
        <taxon>Crinocheta</taxon>
        <taxon>Armadillidiidae</taxon>
        <taxon>Armadillidium</taxon>
    </lineage>
</organism>
<comment type="caution">
    <text evidence="2">The sequence shown here is derived from an EMBL/GenBank/DDBJ whole genome shotgun (WGS) entry which is preliminary data.</text>
</comment>
<sequence>MEKTRDITGKKKITEKCGTDQTCIAAAEKCMGDKDAKPPVDDKMTDIEKLAAFNKCLESNGKGADIINEQDCANRPGSEGQREGRSRHFEKCKKETLGYLRGLEDSGDAAAGDIRCCFFQAIGVEMVSSDNSINLDFFRQHLKDRISNEGVLKEYELAFKDCLPRGDMCNVHGFRECVMDECIRRMQNT</sequence>
<proteinExistence type="predicted"/>
<dbReference type="EMBL" id="SEYY01011159">
    <property type="protein sequence ID" value="KAB7501281.1"/>
    <property type="molecule type" value="Genomic_DNA"/>
</dbReference>
<protein>
    <submittedName>
        <fullName evidence="2">Uncharacterized protein</fullName>
    </submittedName>
</protein>
<dbReference type="Proteomes" id="UP000326759">
    <property type="component" value="Unassembled WGS sequence"/>
</dbReference>
<keyword evidence="3" id="KW-1185">Reference proteome</keyword>
<gene>
    <name evidence="2" type="ORF">Anas_13736</name>
</gene>
<accession>A0A5N5T407</accession>
<dbReference type="AlphaFoldDB" id="A0A5N5T407"/>
<evidence type="ECO:0000256" key="1">
    <source>
        <dbReference type="SAM" id="MobiDB-lite"/>
    </source>
</evidence>
<reference evidence="2 3" key="1">
    <citation type="journal article" date="2019" name="PLoS Biol.">
        <title>Sex chromosomes control vertical transmission of feminizing Wolbachia symbionts in an isopod.</title>
        <authorList>
            <person name="Becking T."/>
            <person name="Chebbi M.A."/>
            <person name="Giraud I."/>
            <person name="Moumen B."/>
            <person name="Laverre T."/>
            <person name="Caubet Y."/>
            <person name="Peccoud J."/>
            <person name="Gilbert C."/>
            <person name="Cordaux R."/>
        </authorList>
    </citation>
    <scope>NUCLEOTIDE SEQUENCE [LARGE SCALE GENOMIC DNA]</scope>
    <source>
        <strain evidence="2">ANa2</strain>
        <tissue evidence="2">Whole body excluding digestive tract and cuticle</tissue>
    </source>
</reference>
<evidence type="ECO:0000313" key="2">
    <source>
        <dbReference type="EMBL" id="KAB7501281.1"/>
    </source>
</evidence>
<name>A0A5N5T407_9CRUS</name>
<evidence type="ECO:0000313" key="3">
    <source>
        <dbReference type="Proteomes" id="UP000326759"/>
    </source>
</evidence>